<keyword evidence="1" id="KW-0175">Coiled coil</keyword>
<organism evidence="3 4">
    <name type="scientific">Paraphoma chrysanthemicola</name>
    <dbReference type="NCBI Taxonomy" id="798071"/>
    <lineage>
        <taxon>Eukaryota</taxon>
        <taxon>Fungi</taxon>
        <taxon>Dikarya</taxon>
        <taxon>Ascomycota</taxon>
        <taxon>Pezizomycotina</taxon>
        <taxon>Dothideomycetes</taxon>
        <taxon>Pleosporomycetidae</taxon>
        <taxon>Pleosporales</taxon>
        <taxon>Pleosporineae</taxon>
        <taxon>Phaeosphaeriaceae</taxon>
        <taxon>Paraphoma</taxon>
    </lineage>
</organism>
<evidence type="ECO:0000313" key="3">
    <source>
        <dbReference type="EMBL" id="KAH7068635.1"/>
    </source>
</evidence>
<name>A0A8K0QSV4_9PLEO</name>
<feature type="compositionally biased region" description="Polar residues" evidence="2">
    <location>
        <begin position="380"/>
        <end position="399"/>
    </location>
</feature>
<gene>
    <name evidence="3" type="ORF">FB567DRAFT_247261</name>
</gene>
<feature type="region of interest" description="Disordered" evidence="2">
    <location>
        <begin position="101"/>
        <end position="136"/>
    </location>
</feature>
<keyword evidence="4" id="KW-1185">Reference proteome</keyword>
<feature type="compositionally biased region" description="Polar residues" evidence="2">
    <location>
        <begin position="420"/>
        <end position="438"/>
    </location>
</feature>
<proteinExistence type="predicted"/>
<feature type="region of interest" description="Disordered" evidence="2">
    <location>
        <begin position="208"/>
        <end position="236"/>
    </location>
</feature>
<accession>A0A8K0QSV4</accession>
<evidence type="ECO:0000313" key="4">
    <source>
        <dbReference type="Proteomes" id="UP000813461"/>
    </source>
</evidence>
<sequence length="960" mass="108561">MDPWTQPPTQAFAQQDYDTAAQSQNIFDPMLEESDEQLLDALFPVDTQAPTLTWPGLDNSLTTSQPRQLNEGEASQYAPMLQPPQYAPLPQSSTLQLNDAQFRQSSEQLQSFAPEPTGCSLPLPDESLQPNDYAEPAHFPDALQFCPSATAWTASQPLQLAEQSQSVPSQAPGHSLPLLDGTDLQNNTASNHHVSTNQLRYDTSSMHQNMLSHGHDQPWGDFNTTSDLDPRSQQIPSRNNIGLSYDPISGVCPTHTPSLAASDLPLLPDFPQPQNPPNPFSDNSQDGCGYNPITSQVSTVPAMYGPWSQNAYGRWPQTSDQMSQYRSQKFIASQPTSSQLIGSDSSTSFPYDILQDMSQNMVTVMPFQAGSASEYPTFHAPSSSHAPNAQGRRSANLASSCVGRSVPLQSRKAIRGSSRKVANTSLVAEGQQKTSSATVADRHRKLEQKLTWCPSLGSTSKQGQSQATKRLHNNYGRNSKACYWCKVKQKRCDGPNKTLCNLCERYIRNLYGSQFRLPKFTCDVRTKFAEIDLVPWNVITEELNEKSLETLHRITVLSDGDEVQSFFTKLKPIFDFLDCLDPEHARQIYFEAPRIVASYFSYMQGIIRWKDFFMKFRPDLKHIILMAVVLYCLHLRSQLRWFDLVLVPKQEKEETFWFHAILYKEIPVMKLCNNANEAAIEHFRSALEHRLVFRMGDIFVAQSTKCLPEKKLINRAEAFCLLSGAPFLLPPQYREGREWCRGSWPGFEEHHKCPQEPNHSGEGIDEACICSPMMHCLPSHALICLGFDLSDIARALHNDRKLLDTPLSQIFQQILCSPTGKSYAYVQRLFRQIFMYIIKAFIDELTAGNLFLSKPNVCPVFSPGFFFQFAGRWFLKNVLLSSRHILRAITQGRNPNFEMETMESMGGRIIVEDEKAEAYKQLRGDLRQIVRKLRDELEEGQERHGYCEGNCDWAMALKRK</sequence>
<protein>
    <submittedName>
        <fullName evidence="3">Uncharacterized protein</fullName>
    </submittedName>
</protein>
<feature type="region of interest" description="Disordered" evidence="2">
    <location>
        <begin position="375"/>
        <end position="440"/>
    </location>
</feature>
<comment type="caution">
    <text evidence="3">The sequence shown here is derived from an EMBL/GenBank/DDBJ whole genome shotgun (WGS) entry which is preliminary data.</text>
</comment>
<evidence type="ECO:0000256" key="1">
    <source>
        <dbReference type="SAM" id="Coils"/>
    </source>
</evidence>
<feature type="compositionally biased region" description="Polar residues" evidence="2">
    <location>
        <begin position="160"/>
        <end position="169"/>
    </location>
</feature>
<dbReference type="EMBL" id="JAGMVJ010000031">
    <property type="protein sequence ID" value="KAH7068635.1"/>
    <property type="molecule type" value="Genomic_DNA"/>
</dbReference>
<feature type="compositionally biased region" description="Polar residues" evidence="2">
    <location>
        <begin position="222"/>
        <end position="236"/>
    </location>
</feature>
<evidence type="ECO:0000256" key="2">
    <source>
        <dbReference type="SAM" id="MobiDB-lite"/>
    </source>
</evidence>
<feature type="region of interest" description="Disordered" evidence="2">
    <location>
        <begin position="160"/>
        <end position="190"/>
    </location>
</feature>
<dbReference type="AlphaFoldDB" id="A0A8K0QSV4"/>
<feature type="coiled-coil region" evidence="1">
    <location>
        <begin position="916"/>
        <end position="943"/>
    </location>
</feature>
<feature type="compositionally biased region" description="Polar residues" evidence="2">
    <location>
        <begin position="101"/>
        <end position="111"/>
    </location>
</feature>
<dbReference type="OrthoDB" id="5430611at2759"/>
<reference evidence="3" key="1">
    <citation type="journal article" date="2021" name="Nat. Commun.">
        <title>Genetic determinants of endophytism in the Arabidopsis root mycobiome.</title>
        <authorList>
            <person name="Mesny F."/>
            <person name="Miyauchi S."/>
            <person name="Thiergart T."/>
            <person name="Pickel B."/>
            <person name="Atanasova L."/>
            <person name="Karlsson M."/>
            <person name="Huettel B."/>
            <person name="Barry K.W."/>
            <person name="Haridas S."/>
            <person name="Chen C."/>
            <person name="Bauer D."/>
            <person name="Andreopoulos W."/>
            <person name="Pangilinan J."/>
            <person name="LaButti K."/>
            <person name="Riley R."/>
            <person name="Lipzen A."/>
            <person name="Clum A."/>
            <person name="Drula E."/>
            <person name="Henrissat B."/>
            <person name="Kohler A."/>
            <person name="Grigoriev I.V."/>
            <person name="Martin F.M."/>
            <person name="Hacquard S."/>
        </authorList>
    </citation>
    <scope>NUCLEOTIDE SEQUENCE</scope>
    <source>
        <strain evidence="3">MPI-SDFR-AT-0120</strain>
    </source>
</reference>
<dbReference type="Proteomes" id="UP000813461">
    <property type="component" value="Unassembled WGS sequence"/>
</dbReference>